<dbReference type="Pfam" id="PF00512">
    <property type="entry name" value="HisKA"/>
    <property type="match status" value="1"/>
</dbReference>
<feature type="domain" description="Histidine kinase" evidence="6">
    <location>
        <begin position="204"/>
        <end position="411"/>
    </location>
</feature>
<proteinExistence type="predicted"/>
<dbReference type="InterPro" id="IPR003594">
    <property type="entry name" value="HATPase_dom"/>
</dbReference>
<dbReference type="SMART" id="SM00388">
    <property type="entry name" value="HisKA"/>
    <property type="match status" value="1"/>
</dbReference>
<dbReference type="InterPro" id="IPR004358">
    <property type="entry name" value="Sig_transdc_His_kin-like_C"/>
</dbReference>
<dbReference type="PROSITE" id="PS50109">
    <property type="entry name" value="HIS_KIN"/>
    <property type="match status" value="1"/>
</dbReference>
<dbReference type="SUPFAM" id="SSF55874">
    <property type="entry name" value="ATPase domain of HSP90 chaperone/DNA topoisomerase II/histidine kinase"/>
    <property type="match status" value="1"/>
</dbReference>
<dbReference type="InterPro" id="IPR036890">
    <property type="entry name" value="HATPase_C_sf"/>
</dbReference>
<dbReference type="SMART" id="SM00065">
    <property type="entry name" value="GAF"/>
    <property type="match status" value="1"/>
</dbReference>
<dbReference type="InterPro" id="IPR003018">
    <property type="entry name" value="GAF"/>
</dbReference>
<gene>
    <name evidence="7" type="ORF">L3556_13235</name>
</gene>
<accession>A0ABT6F210</accession>
<dbReference type="SUPFAM" id="SSF47384">
    <property type="entry name" value="Homodimeric domain of signal transducing histidine kinase"/>
    <property type="match status" value="1"/>
</dbReference>
<dbReference type="Gene3D" id="1.10.287.130">
    <property type="match status" value="1"/>
</dbReference>
<evidence type="ECO:0000259" key="6">
    <source>
        <dbReference type="PROSITE" id="PS50109"/>
    </source>
</evidence>
<sequence length="415" mass="46651">MNPQCWNESQRILSILASLSYRSGNLQDYLQAIAHGVSQLIASDWSVVTLCDDDHERVLASTLDLGDEEPIYILHGTITHRVVQLGQALWVEDVRHYPDFGEPPEGYLAYLGVPLCTPQGKILGTICSFNMQPRQYRNEEIQIVELFAERAATAIDNYALYQIQQEFNSRLEAEIKTRTTQLEAAQAQLLEQARLVAIGEFAAMIVHELRNPLTTIKMGLNYFCKLTLPPSSQERLTLALEESKRLEMLLSEILLYAKPQILNQEPFDMSALGLELTHILEDLPETEDKPILWKMPPQPVIITGDRDKLKQVFFNLIQNACEAGTPYQPITCQLQTDREGWIRVSIHNVGSPIPPEDIPKLTQPFYSRKPGGTGLGLAIVDRIIAAHRGQLTISSSEEEGTTVLVTLPWESTPVK</sequence>
<dbReference type="InterPro" id="IPR036097">
    <property type="entry name" value="HisK_dim/P_sf"/>
</dbReference>
<dbReference type="PANTHER" id="PTHR43547">
    <property type="entry name" value="TWO-COMPONENT HISTIDINE KINASE"/>
    <property type="match status" value="1"/>
</dbReference>
<dbReference type="Pfam" id="PF01590">
    <property type="entry name" value="GAF"/>
    <property type="match status" value="1"/>
</dbReference>
<dbReference type="SMART" id="SM00387">
    <property type="entry name" value="HATPase_c"/>
    <property type="match status" value="1"/>
</dbReference>
<dbReference type="GO" id="GO:0016301">
    <property type="term" value="F:kinase activity"/>
    <property type="evidence" value="ECO:0007669"/>
    <property type="project" value="UniProtKB-KW"/>
</dbReference>
<keyword evidence="4 7" id="KW-0418">Kinase</keyword>
<dbReference type="Gene3D" id="3.30.450.40">
    <property type="match status" value="1"/>
</dbReference>
<dbReference type="InterPro" id="IPR029016">
    <property type="entry name" value="GAF-like_dom_sf"/>
</dbReference>
<dbReference type="Pfam" id="PF02518">
    <property type="entry name" value="HATPase_c"/>
    <property type="match status" value="1"/>
</dbReference>
<evidence type="ECO:0000256" key="2">
    <source>
        <dbReference type="ARBA" id="ARBA00012438"/>
    </source>
</evidence>
<dbReference type="InterPro" id="IPR005467">
    <property type="entry name" value="His_kinase_dom"/>
</dbReference>
<dbReference type="EMBL" id="JAKKUT010000005">
    <property type="protein sequence ID" value="MDG2991886.1"/>
    <property type="molecule type" value="Genomic_DNA"/>
</dbReference>
<reference evidence="7" key="2">
    <citation type="submission" date="2022-01" db="EMBL/GenBank/DDBJ databases">
        <authorList>
            <person name="Zivanovic Y."/>
            <person name="Moreira D."/>
            <person name="Lopez-Garcia P."/>
        </authorList>
    </citation>
    <scope>NUCLEOTIDE SEQUENCE</scope>
    <source>
        <strain evidence="7">G9</strain>
    </source>
</reference>
<evidence type="ECO:0000313" key="8">
    <source>
        <dbReference type="Proteomes" id="UP001154265"/>
    </source>
</evidence>
<keyword evidence="5" id="KW-0902">Two-component regulatory system</keyword>
<evidence type="ECO:0000256" key="5">
    <source>
        <dbReference type="ARBA" id="ARBA00023012"/>
    </source>
</evidence>
<organism evidence="7 8">
    <name type="scientific">Candidatus Synechococcus calcipolaris G9</name>
    <dbReference type="NCBI Taxonomy" id="1497997"/>
    <lineage>
        <taxon>Bacteria</taxon>
        <taxon>Bacillati</taxon>
        <taxon>Cyanobacteriota</taxon>
        <taxon>Cyanophyceae</taxon>
        <taxon>Synechococcales</taxon>
        <taxon>Synechococcaceae</taxon>
        <taxon>Synechococcus</taxon>
    </lineage>
</organism>
<evidence type="ECO:0000256" key="4">
    <source>
        <dbReference type="ARBA" id="ARBA00022777"/>
    </source>
</evidence>
<dbReference type="CDD" id="cd00082">
    <property type="entry name" value="HisKA"/>
    <property type="match status" value="1"/>
</dbReference>
<dbReference type="PRINTS" id="PR00344">
    <property type="entry name" value="BCTRLSENSOR"/>
</dbReference>
<evidence type="ECO:0000256" key="1">
    <source>
        <dbReference type="ARBA" id="ARBA00000085"/>
    </source>
</evidence>
<dbReference type="InterPro" id="IPR003661">
    <property type="entry name" value="HisK_dim/P_dom"/>
</dbReference>
<protein>
    <recommendedName>
        <fullName evidence="2">histidine kinase</fullName>
        <ecNumber evidence="2">2.7.13.3</ecNumber>
    </recommendedName>
</protein>
<keyword evidence="4 7" id="KW-0808">Transferase</keyword>
<name>A0ABT6F210_9SYNE</name>
<dbReference type="PANTHER" id="PTHR43547:SF2">
    <property type="entry name" value="HYBRID SIGNAL TRANSDUCTION HISTIDINE KINASE C"/>
    <property type="match status" value="1"/>
</dbReference>
<dbReference type="EC" id="2.7.13.3" evidence="2"/>
<keyword evidence="3" id="KW-0597">Phosphoprotein</keyword>
<comment type="catalytic activity">
    <reaction evidence="1">
        <text>ATP + protein L-histidine = ADP + protein N-phospho-L-histidine.</text>
        <dbReference type="EC" id="2.7.13.3"/>
    </reaction>
</comment>
<dbReference type="Gene3D" id="3.30.565.10">
    <property type="entry name" value="Histidine kinase-like ATPase, C-terminal domain"/>
    <property type="match status" value="1"/>
</dbReference>
<evidence type="ECO:0000256" key="3">
    <source>
        <dbReference type="ARBA" id="ARBA00022553"/>
    </source>
</evidence>
<dbReference type="SUPFAM" id="SSF55781">
    <property type="entry name" value="GAF domain-like"/>
    <property type="match status" value="1"/>
</dbReference>
<dbReference type="Proteomes" id="UP001154265">
    <property type="component" value="Unassembled WGS sequence"/>
</dbReference>
<evidence type="ECO:0000313" key="7">
    <source>
        <dbReference type="EMBL" id="MDG2991886.1"/>
    </source>
</evidence>
<comment type="caution">
    <text evidence="7">The sequence shown here is derived from an EMBL/GenBank/DDBJ whole genome shotgun (WGS) entry which is preliminary data.</text>
</comment>
<keyword evidence="8" id="KW-1185">Reference proteome</keyword>
<reference evidence="7" key="1">
    <citation type="journal article" date="2022" name="Genome Biol. Evol.">
        <title>A New Gene Family Diagnostic for Intracellular Biomineralization of Amorphous Ca Carbonates by Cyanobacteria.</title>
        <authorList>
            <person name="Benzerara K."/>
            <person name="Duprat E."/>
            <person name="Bitard-Feildel T."/>
            <person name="Caumes G."/>
            <person name="Cassier-Chauvat C."/>
            <person name="Chauvat F."/>
            <person name="Dezi M."/>
            <person name="Diop S.I."/>
            <person name="Gaschignard G."/>
            <person name="Gorgen S."/>
            <person name="Gugger M."/>
            <person name="Lopez-Garcia P."/>
            <person name="Millet M."/>
            <person name="Skouri-Panet F."/>
            <person name="Moreira D."/>
            <person name="Callebaut I."/>
        </authorList>
    </citation>
    <scope>NUCLEOTIDE SEQUENCE</scope>
    <source>
        <strain evidence="7">G9</strain>
    </source>
</reference>